<reference evidence="1" key="1">
    <citation type="submission" date="2014-05" db="EMBL/GenBank/DDBJ databases">
        <authorList>
            <person name="Chronopoulou M."/>
        </authorList>
    </citation>
    <scope>NUCLEOTIDE SEQUENCE</scope>
    <source>
        <tissue evidence="1">Whole organism</tissue>
    </source>
</reference>
<name>A0A0K2T8L1_LEPSM</name>
<sequence length="40" mass="4862">MERTKQRTIIYCYNKKKGISTLLSLWTSRSLENLESRWKV</sequence>
<dbReference type="AlphaFoldDB" id="A0A0K2T8L1"/>
<evidence type="ECO:0000313" key="1">
    <source>
        <dbReference type="EMBL" id="CDW22419.1"/>
    </source>
</evidence>
<protein>
    <submittedName>
        <fullName evidence="1">Uncharacterized protein</fullName>
    </submittedName>
</protein>
<dbReference type="EMBL" id="HACA01005058">
    <property type="protein sequence ID" value="CDW22419.1"/>
    <property type="molecule type" value="Transcribed_RNA"/>
</dbReference>
<organism evidence="1">
    <name type="scientific">Lepeophtheirus salmonis</name>
    <name type="common">Salmon louse</name>
    <name type="synonym">Caligus salmonis</name>
    <dbReference type="NCBI Taxonomy" id="72036"/>
    <lineage>
        <taxon>Eukaryota</taxon>
        <taxon>Metazoa</taxon>
        <taxon>Ecdysozoa</taxon>
        <taxon>Arthropoda</taxon>
        <taxon>Crustacea</taxon>
        <taxon>Multicrustacea</taxon>
        <taxon>Hexanauplia</taxon>
        <taxon>Copepoda</taxon>
        <taxon>Siphonostomatoida</taxon>
        <taxon>Caligidae</taxon>
        <taxon>Lepeophtheirus</taxon>
    </lineage>
</organism>
<accession>A0A0K2T8L1</accession>
<proteinExistence type="predicted"/>